<reference evidence="1 2" key="1">
    <citation type="submission" date="2018-09" db="EMBL/GenBank/DDBJ databases">
        <title>Genomic Encyclopedia of Archaeal and Bacterial Type Strains, Phase II (KMG-II): from individual species to whole genera.</title>
        <authorList>
            <person name="Goeker M."/>
        </authorList>
    </citation>
    <scope>NUCLEOTIDE SEQUENCE [LARGE SCALE GENOMIC DNA]</scope>
    <source>
        <strain evidence="1 2">DSM 26283</strain>
    </source>
</reference>
<evidence type="ECO:0008006" key="3">
    <source>
        <dbReference type="Google" id="ProtNLM"/>
    </source>
</evidence>
<comment type="caution">
    <text evidence="1">The sequence shown here is derived from an EMBL/GenBank/DDBJ whole genome shotgun (WGS) entry which is preliminary data.</text>
</comment>
<proteinExistence type="predicted"/>
<name>A0A420DGH2_9FLAO</name>
<dbReference type="EMBL" id="RAQJ01000004">
    <property type="protein sequence ID" value="RKE92184.1"/>
    <property type="molecule type" value="Genomic_DNA"/>
</dbReference>
<dbReference type="AlphaFoldDB" id="A0A420DGH2"/>
<keyword evidence="2" id="KW-1185">Reference proteome</keyword>
<dbReference type="OrthoDB" id="758464at2"/>
<dbReference type="Proteomes" id="UP000284892">
    <property type="component" value="Unassembled WGS sequence"/>
</dbReference>
<gene>
    <name evidence="1" type="ORF">BXY80_2100</name>
</gene>
<evidence type="ECO:0000313" key="1">
    <source>
        <dbReference type="EMBL" id="RKE92184.1"/>
    </source>
</evidence>
<sequence>MKNYLLLFAILFSISIHAKEWKSLRAYQKETQTKLLSPSDWLSSDRRNNTRTWQKANAYNLGNNNVQAYKTIRQRRDFYRWLNAELRIKGHEVVWLSMAQYISHKLRLVDAFPYSLFTTKQFKNYTRNGSKVVFNNVFDVLKQLYDSEIILKGNEALAWDKSILKKEQYKWIQSIYNTMDSRSLNQIERVAKGKFLYGLLVPKAIRFKGDISKAEERYNYALNTLRDYCKSL</sequence>
<dbReference type="RefSeq" id="WP_120201669.1">
    <property type="nucleotide sequence ID" value="NZ_RAQJ01000004.1"/>
</dbReference>
<organism evidence="1 2">
    <name type="scientific">Ichthyenterobacterium magnum</name>
    <dbReference type="NCBI Taxonomy" id="1230530"/>
    <lineage>
        <taxon>Bacteria</taxon>
        <taxon>Pseudomonadati</taxon>
        <taxon>Bacteroidota</taxon>
        <taxon>Flavobacteriia</taxon>
        <taxon>Flavobacteriales</taxon>
        <taxon>Flavobacteriaceae</taxon>
        <taxon>Ichthyenterobacterium</taxon>
    </lineage>
</organism>
<protein>
    <recommendedName>
        <fullName evidence="3">Insecticidal toxin complex protein</fullName>
    </recommendedName>
</protein>
<accession>A0A420DGH2</accession>
<evidence type="ECO:0000313" key="2">
    <source>
        <dbReference type="Proteomes" id="UP000284892"/>
    </source>
</evidence>